<keyword evidence="8" id="KW-1185">Reference proteome</keyword>
<dbReference type="InterPro" id="IPR001902">
    <property type="entry name" value="SLC26A/SulP_fam"/>
</dbReference>
<evidence type="ECO:0000313" key="8">
    <source>
        <dbReference type="Proteomes" id="UP000055019"/>
    </source>
</evidence>
<dbReference type="Pfam" id="PF00916">
    <property type="entry name" value="Sulfate_transp"/>
    <property type="match status" value="1"/>
</dbReference>
<evidence type="ECO:0000256" key="2">
    <source>
        <dbReference type="ARBA" id="ARBA00022692"/>
    </source>
</evidence>
<reference evidence="7" key="1">
    <citation type="submission" date="2016-01" db="EMBL/GenBank/DDBJ databases">
        <authorList>
            <person name="Peeters C."/>
        </authorList>
    </citation>
    <scope>NUCLEOTIDE SEQUENCE [LARGE SCALE GENOMIC DNA]</scope>
    <source>
        <strain evidence="7">LMG 29317</strain>
    </source>
</reference>
<dbReference type="InterPro" id="IPR011547">
    <property type="entry name" value="SLC26A/SulP_dom"/>
</dbReference>
<comment type="caution">
    <text evidence="7">The sequence shown here is derived from an EMBL/GenBank/DDBJ whole genome shotgun (WGS) entry which is preliminary data.</text>
</comment>
<sequence length="101" mass="10411">MRVPEVMGYTKISGTPTVTGLYTILLPLFAFAVLGASRQLVVAADSATAAVLAGTLTAVAKSGSMEYVGLTSIVALTAAVMLVAARIFRLGFLAAFFRAVL</sequence>
<evidence type="ECO:0000256" key="4">
    <source>
        <dbReference type="ARBA" id="ARBA00023136"/>
    </source>
</evidence>
<name>A0A158L1G0_9BURK</name>
<evidence type="ECO:0000256" key="3">
    <source>
        <dbReference type="ARBA" id="ARBA00022989"/>
    </source>
</evidence>
<evidence type="ECO:0000256" key="1">
    <source>
        <dbReference type="ARBA" id="ARBA00004141"/>
    </source>
</evidence>
<proteinExistence type="predicted"/>
<feature type="domain" description="SLC26A/SulP transporter" evidence="6">
    <location>
        <begin position="2"/>
        <end position="97"/>
    </location>
</feature>
<dbReference type="EMBL" id="FCOM02000074">
    <property type="protein sequence ID" value="SAL86491.1"/>
    <property type="molecule type" value="Genomic_DNA"/>
</dbReference>
<dbReference type="GO" id="GO:0055085">
    <property type="term" value="P:transmembrane transport"/>
    <property type="evidence" value="ECO:0007669"/>
    <property type="project" value="InterPro"/>
</dbReference>
<keyword evidence="3 5" id="KW-1133">Transmembrane helix</keyword>
<organism evidence="7 8">
    <name type="scientific">Caballeronia arvi</name>
    <dbReference type="NCBI Taxonomy" id="1777135"/>
    <lineage>
        <taxon>Bacteria</taxon>
        <taxon>Pseudomonadati</taxon>
        <taxon>Pseudomonadota</taxon>
        <taxon>Betaproteobacteria</taxon>
        <taxon>Burkholderiales</taxon>
        <taxon>Burkholderiaceae</taxon>
        <taxon>Caballeronia</taxon>
    </lineage>
</organism>
<accession>A0A158L1G0</accession>
<evidence type="ECO:0000313" key="7">
    <source>
        <dbReference type="EMBL" id="SAL86491.1"/>
    </source>
</evidence>
<dbReference type="GO" id="GO:0016020">
    <property type="term" value="C:membrane"/>
    <property type="evidence" value="ECO:0007669"/>
    <property type="project" value="UniProtKB-SubCell"/>
</dbReference>
<comment type="subcellular location">
    <subcellularLocation>
        <location evidence="1">Membrane</location>
        <topology evidence="1">Multi-pass membrane protein</topology>
    </subcellularLocation>
</comment>
<protein>
    <submittedName>
        <fullName evidence="7">Sulfate transporter</fullName>
    </submittedName>
</protein>
<feature type="transmembrane region" description="Helical" evidence="5">
    <location>
        <begin position="12"/>
        <end position="34"/>
    </location>
</feature>
<dbReference type="AlphaFoldDB" id="A0A158L1G0"/>
<evidence type="ECO:0000259" key="6">
    <source>
        <dbReference type="Pfam" id="PF00916"/>
    </source>
</evidence>
<gene>
    <name evidence="7" type="ORF">AWB74_07722</name>
</gene>
<dbReference type="Proteomes" id="UP000055019">
    <property type="component" value="Unassembled WGS sequence"/>
</dbReference>
<feature type="transmembrane region" description="Helical" evidence="5">
    <location>
        <begin position="67"/>
        <end position="88"/>
    </location>
</feature>
<evidence type="ECO:0000256" key="5">
    <source>
        <dbReference type="SAM" id="Phobius"/>
    </source>
</evidence>
<dbReference type="PANTHER" id="PTHR11814">
    <property type="entry name" value="SULFATE TRANSPORTER"/>
    <property type="match status" value="1"/>
</dbReference>
<keyword evidence="4 5" id="KW-0472">Membrane</keyword>
<keyword evidence="2 5" id="KW-0812">Transmembrane</keyword>